<evidence type="ECO:0000256" key="2">
    <source>
        <dbReference type="ARBA" id="ARBA00022898"/>
    </source>
</evidence>
<gene>
    <name evidence="4" type="ORF">ACFO8Q_04265</name>
</gene>
<reference evidence="5" key="1">
    <citation type="journal article" date="2019" name="Int. J. Syst. Evol. Microbiol.">
        <title>The Global Catalogue of Microorganisms (GCM) 10K type strain sequencing project: providing services to taxonomists for standard genome sequencing and annotation.</title>
        <authorList>
            <consortium name="The Broad Institute Genomics Platform"/>
            <consortium name="The Broad Institute Genome Sequencing Center for Infectious Disease"/>
            <person name="Wu L."/>
            <person name="Ma J."/>
        </authorList>
    </citation>
    <scope>NUCLEOTIDE SEQUENCE [LARGE SCALE GENOMIC DNA]</scope>
    <source>
        <strain evidence="5">WYCCWR 12678</strain>
    </source>
</reference>
<evidence type="ECO:0000313" key="4">
    <source>
        <dbReference type="EMBL" id="MFC4766593.1"/>
    </source>
</evidence>
<proteinExistence type="predicted"/>
<dbReference type="PANTHER" id="PTHR43727">
    <property type="entry name" value="DIAMINOPIMELATE DECARBOXYLASE"/>
    <property type="match status" value="1"/>
</dbReference>
<comment type="cofactor">
    <cofactor evidence="1">
        <name>pyridoxal 5'-phosphate</name>
        <dbReference type="ChEBI" id="CHEBI:597326"/>
    </cofactor>
</comment>
<comment type="caution">
    <text evidence="4">The sequence shown here is derived from an EMBL/GenBank/DDBJ whole genome shotgun (WGS) entry which is preliminary data.</text>
</comment>
<keyword evidence="2" id="KW-0663">Pyridoxal phosphate</keyword>
<sequence length="413" mass="46637">MNQIVDYIQSRKENSSEPFCAFLYDLDHLREHVRRRVETLPASCRLFYAIKANSDEPILRTLAPIVDGFEVASLGEVKKVRAVAPDIPILFGGPGKTDEEIEGAIDHHVSLLHVESVHELQRVANLASQRGIQVPILLRVNLRGPLPDATLAMAGRPTQFGIDETEIAEAIRLAQGLESVKLEGFHLHSLSNNLNPEQHVRLVEYYCERVTGWIKEFALQITYLNAGGGIGVNYADLEEQFDWDLFVKRLGPMLEAKCPAGVTPLFECGRYLTASCGYYAVEVLDIKRNHGKNYVVIRGGTHHFRLPVSWQHSHPFQVIPVERWDYPFLRKELHDNEITVVGQLCTPKDVLAKDIVVPRVRIGDVILFQYAGAYGWAISHHDFLSHPHPEHVYLEQSDRTFAVGGNKHGRRIV</sequence>
<dbReference type="SUPFAM" id="SSF50621">
    <property type="entry name" value="Alanine racemase C-terminal domain-like"/>
    <property type="match status" value="1"/>
</dbReference>
<dbReference type="Gene3D" id="2.40.37.10">
    <property type="entry name" value="Lyase, Ornithine Decarboxylase, Chain A, domain 1"/>
    <property type="match status" value="1"/>
</dbReference>
<evidence type="ECO:0000313" key="5">
    <source>
        <dbReference type="Proteomes" id="UP001596002"/>
    </source>
</evidence>
<dbReference type="InterPro" id="IPR029066">
    <property type="entry name" value="PLP-binding_barrel"/>
</dbReference>
<organism evidence="4 5">
    <name type="scientific">Effusibacillus consociatus</name>
    <dbReference type="NCBI Taxonomy" id="1117041"/>
    <lineage>
        <taxon>Bacteria</taxon>
        <taxon>Bacillati</taxon>
        <taxon>Bacillota</taxon>
        <taxon>Bacilli</taxon>
        <taxon>Bacillales</taxon>
        <taxon>Alicyclobacillaceae</taxon>
        <taxon>Effusibacillus</taxon>
    </lineage>
</organism>
<dbReference type="Gene3D" id="3.20.20.10">
    <property type="entry name" value="Alanine racemase"/>
    <property type="match status" value="1"/>
</dbReference>
<dbReference type="InterPro" id="IPR022657">
    <property type="entry name" value="De-COase2_CS"/>
</dbReference>
<dbReference type="CDD" id="cd06843">
    <property type="entry name" value="PLPDE_III_PvsE_like"/>
    <property type="match status" value="1"/>
</dbReference>
<protein>
    <submittedName>
        <fullName evidence="4">Type III PLP-dependent enzyme</fullName>
    </submittedName>
</protein>
<name>A0ABV9PY98_9BACL</name>
<dbReference type="SUPFAM" id="SSF51419">
    <property type="entry name" value="PLP-binding barrel"/>
    <property type="match status" value="1"/>
</dbReference>
<evidence type="ECO:0000259" key="3">
    <source>
        <dbReference type="Pfam" id="PF02784"/>
    </source>
</evidence>
<evidence type="ECO:0000256" key="1">
    <source>
        <dbReference type="ARBA" id="ARBA00001933"/>
    </source>
</evidence>
<dbReference type="PRINTS" id="PR01179">
    <property type="entry name" value="ODADCRBXLASE"/>
</dbReference>
<dbReference type="RefSeq" id="WP_380024492.1">
    <property type="nucleotide sequence ID" value="NZ_JBHSHC010000025.1"/>
</dbReference>
<dbReference type="PROSITE" id="PS00879">
    <property type="entry name" value="ODR_DC_2_2"/>
    <property type="match status" value="1"/>
</dbReference>
<dbReference type="Pfam" id="PF02784">
    <property type="entry name" value="Orn_Arg_deC_N"/>
    <property type="match status" value="1"/>
</dbReference>
<dbReference type="PANTHER" id="PTHR43727:SF2">
    <property type="entry name" value="GROUP IV DECARBOXYLASE"/>
    <property type="match status" value="1"/>
</dbReference>
<dbReference type="InterPro" id="IPR000183">
    <property type="entry name" value="Orn/DAP/Arg_de-COase"/>
</dbReference>
<accession>A0ABV9PY98</accession>
<dbReference type="InterPro" id="IPR009006">
    <property type="entry name" value="Ala_racemase/Decarboxylase_C"/>
</dbReference>
<dbReference type="PRINTS" id="PR01182">
    <property type="entry name" value="ORNDCRBXLASE"/>
</dbReference>
<dbReference type="InterPro" id="IPR002433">
    <property type="entry name" value="Orn_de-COase"/>
</dbReference>
<dbReference type="Proteomes" id="UP001596002">
    <property type="component" value="Unassembled WGS sequence"/>
</dbReference>
<feature type="domain" description="Orn/DAP/Arg decarboxylase 2 N-terminal" evidence="3">
    <location>
        <begin position="27"/>
        <end position="274"/>
    </location>
</feature>
<keyword evidence="5" id="KW-1185">Reference proteome</keyword>
<dbReference type="InterPro" id="IPR022644">
    <property type="entry name" value="De-COase2_N"/>
</dbReference>
<dbReference type="EMBL" id="JBHSHC010000025">
    <property type="protein sequence ID" value="MFC4766593.1"/>
    <property type="molecule type" value="Genomic_DNA"/>
</dbReference>